<comment type="caution">
    <text evidence="3">The sequence shown here is derived from an EMBL/GenBank/DDBJ whole genome shotgun (WGS) entry which is preliminary data.</text>
</comment>
<accession>A0A2T7UPX0</accession>
<proteinExistence type="predicted"/>
<keyword evidence="4" id="KW-1185">Reference proteome</keyword>
<dbReference type="AlphaFoldDB" id="A0A2T7UPX0"/>
<dbReference type="PANTHER" id="PTHR46118:SF4">
    <property type="entry name" value="PROTEIN ABHD11"/>
    <property type="match status" value="1"/>
</dbReference>
<gene>
    <name evidence="3" type="ORF">DDE23_13580</name>
</gene>
<evidence type="ECO:0000256" key="1">
    <source>
        <dbReference type="ARBA" id="ARBA00022801"/>
    </source>
</evidence>
<dbReference type="Pfam" id="PF00561">
    <property type="entry name" value="Abhydrolase_1"/>
    <property type="match status" value="1"/>
</dbReference>
<dbReference type="InterPro" id="IPR000073">
    <property type="entry name" value="AB_hydrolase_1"/>
</dbReference>
<evidence type="ECO:0000313" key="4">
    <source>
        <dbReference type="Proteomes" id="UP000244810"/>
    </source>
</evidence>
<dbReference type="SUPFAM" id="SSF53474">
    <property type="entry name" value="alpha/beta-Hydrolases"/>
    <property type="match status" value="1"/>
</dbReference>
<dbReference type="Gene3D" id="3.40.50.1820">
    <property type="entry name" value="alpha/beta hydrolase"/>
    <property type="match status" value="1"/>
</dbReference>
<sequence length="257" mass="28164">MPLLTTLRHGTPTDLPPLLIVHGLFGSARNWGAIAKRISDSRAVVAVDMRNHAGSFWDEEHTYPAMAADLAAVIEAEGRPMDVMGHSMGGKTSMWLALTRPELVNRLVVADIAPVAYGHSQNHLIAAMRGLDLSGLDNRREADARLAETVSDPGVRAFLLQSLDLKAEPPCWRLNLDALERQMDLITGWPDTSGLTPYTGPTLFLSGALSDYVTPEARPAIRALFPQARFAKLPGAGHWLHAEKPRDFEATLRVFFD</sequence>
<keyword evidence="1 3" id="KW-0378">Hydrolase</keyword>
<organism evidence="3 4">
    <name type="scientific">Pararhodobacter aggregans</name>
    <dbReference type="NCBI Taxonomy" id="404875"/>
    <lineage>
        <taxon>Bacteria</taxon>
        <taxon>Pseudomonadati</taxon>
        <taxon>Pseudomonadota</taxon>
        <taxon>Alphaproteobacteria</taxon>
        <taxon>Rhodobacterales</taxon>
        <taxon>Paracoccaceae</taxon>
        <taxon>Pararhodobacter</taxon>
    </lineage>
</organism>
<dbReference type="InterPro" id="IPR029058">
    <property type="entry name" value="AB_hydrolase_fold"/>
</dbReference>
<protein>
    <submittedName>
        <fullName evidence="3">Alpha/beta hydrolase</fullName>
    </submittedName>
</protein>
<dbReference type="OrthoDB" id="9808398at2"/>
<evidence type="ECO:0000259" key="2">
    <source>
        <dbReference type="Pfam" id="PF00561"/>
    </source>
</evidence>
<dbReference type="GO" id="GO:0016787">
    <property type="term" value="F:hydrolase activity"/>
    <property type="evidence" value="ECO:0007669"/>
    <property type="project" value="UniProtKB-KW"/>
</dbReference>
<feature type="domain" description="AB hydrolase-1" evidence="2">
    <location>
        <begin position="16"/>
        <end position="245"/>
    </location>
</feature>
<reference evidence="3 4" key="1">
    <citation type="journal article" date="2011" name="Syst. Appl. Microbiol.">
        <title>Defluviimonas denitrificans gen. nov., sp. nov., and Pararhodobacter aggregans gen. nov., sp. nov., non-phototrophic Rhodobacteraceae from the biofilter of a marine aquaculture.</title>
        <authorList>
            <person name="Foesel B.U."/>
            <person name="Drake H.L."/>
            <person name="Schramm A."/>
        </authorList>
    </citation>
    <scope>NUCLEOTIDE SEQUENCE [LARGE SCALE GENOMIC DNA]</scope>
    <source>
        <strain evidence="3 4">D1-19</strain>
    </source>
</reference>
<dbReference type="Proteomes" id="UP000244810">
    <property type="component" value="Unassembled WGS sequence"/>
</dbReference>
<dbReference type="RefSeq" id="WP_107752289.1">
    <property type="nucleotide sequence ID" value="NZ_QBKF01000007.1"/>
</dbReference>
<dbReference type="PANTHER" id="PTHR46118">
    <property type="entry name" value="PROTEIN ABHD11"/>
    <property type="match status" value="1"/>
</dbReference>
<evidence type="ECO:0000313" key="3">
    <source>
        <dbReference type="EMBL" id="PVE46717.1"/>
    </source>
</evidence>
<name>A0A2T7UPX0_9RHOB</name>
<dbReference type="EMBL" id="QDDR01000007">
    <property type="protein sequence ID" value="PVE46717.1"/>
    <property type="molecule type" value="Genomic_DNA"/>
</dbReference>